<gene>
    <name evidence="1" type="ORF">SDC9_179017</name>
</gene>
<dbReference type="AlphaFoldDB" id="A0A645H6U3"/>
<comment type="caution">
    <text evidence="1">The sequence shown here is derived from an EMBL/GenBank/DDBJ whole genome shotgun (WGS) entry which is preliminary data.</text>
</comment>
<name>A0A645H6U3_9ZZZZ</name>
<proteinExistence type="predicted"/>
<reference evidence="1" key="1">
    <citation type="submission" date="2019-08" db="EMBL/GenBank/DDBJ databases">
        <authorList>
            <person name="Kucharzyk K."/>
            <person name="Murdoch R.W."/>
            <person name="Higgins S."/>
            <person name="Loffler F."/>
        </authorList>
    </citation>
    <scope>NUCLEOTIDE SEQUENCE</scope>
</reference>
<protein>
    <submittedName>
        <fullName evidence="1">Uncharacterized protein</fullName>
    </submittedName>
</protein>
<evidence type="ECO:0000313" key="1">
    <source>
        <dbReference type="EMBL" id="MPN31543.1"/>
    </source>
</evidence>
<dbReference type="EMBL" id="VSSQ01083103">
    <property type="protein sequence ID" value="MPN31543.1"/>
    <property type="molecule type" value="Genomic_DNA"/>
</dbReference>
<sequence>MVRKVRADAVLAVRERLFREAASWILYEDDQARNVPAGCKDGALGRDRQETRVDYDRAEKIRGRPAFVA</sequence>
<organism evidence="1">
    <name type="scientific">bioreactor metagenome</name>
    <dbReference type="NCBI Taxonomy" id="1076179"/>
    <lineage>
        <taxon>unclassified sequences</taxon>
        <taxon>metagenomes</taxon>
        <taxon>ecological metagenomes</taxon>
    </lineage>
</organism>
<accession>A0A645H6U3</accession>